<dbReference type="PANTHER" id="PTHR43775:SF7">
    <property type="entry name" value="FATTY ACID SYNTHASE"/>
    <property type="match status" value="1"/>
</dbReference>
<evidence type="ECO:0000256" key="7">
    <source>
        <dbReference type="ARBA" id="ARBA00023160"/>
    </source>
</evidence>
<organism evidence="10">
    <name type="scientific">Lygus hesperus</name>
    <name type="common">Western plant bug</name>
    <dbReference type="NCBI Taxonomy" id="30085"/>
    <lineage>
        <taxon>Eukaryota</taxon>
        <taxon>Metazoa</taxon>
        <taxon>Ecdysozoa</taxon>
        <taxon>Arthropoda</taxon>
        <taxon>Hexapoda</taxon>
        <taxon>Insecta</taxon>
        <taxon>Pterygota</taxon>
        <taxon>Neoptera</taxon>
        <taxon>Paraneoptera</taxon>
        <taxon>Hemiptera</taxon>
        <taxon>Heteroptera</taxon>
        <taxon>Panheteroptera</taxon>
        <taxon>Cimicomorpha</taxon>
        <taxon>Miridae</taxon>
        <taxon>Mirini</taxon>
        <taxon>Lygus</taxon>
    </lineage>
</organism>
<reference evidence="10" key="1">
    <citation type="journal article" date="2014" name="PLoS ONE">
        <title>Transcriptome-Based Identification of ABC Transporters in the Western Tarnished Plant Bug Lygus hesperus.</title>
        <authorList>
            <person name="Hull J.J."/>
            <person name="Chaney K."/>
            <person name="Geib S.M."/>
            <person name="Fabrick J.A."/>
            <person name="Brent C.S."/>
            <person name="Walsh D."/>
            <person name="Lavine L.C."/>
        </authorList>
    </citation>
    <scope>NUCLEOTIDE SEQUENCE</scope>
</reference>
<name>A0A0A9YP42_LYGHE</name>
<evidence type="ECO:0000256" key="2">
    <source>
        <dbReference type="ARBA" id="ARBA00022516"/>
    </source>
</evidence>
<dbReference type="SMART" id="SM00827">
    <property type="entry name" value="PKS_AT"/>
    <property type="match status" value="1"/>
</dbReference>
<dbReference type="InterPro" id="IPR016035">
    <property type="entry name" value="Acyl_Trfase/lysoPLipase"/>
</dbReference>
<dbReference type="GO" id="GO:0016491">
    <property type="term" value="F:oxidoreductase activity"/>
    <property type="evidence" value="ECO:0007669"/>
    <property type="project" value="UniProtKB-KW"/>
</dbReference>
<dbReference type="AlphaFoldDB" id="A0A0A9YP42"/>
<dbReference type="InterPro" id="IPR016036">
    <property type="entry name" value="Malonyl_transacylase_ACP-bd"/>
</dbReference>
<keyword evidence="6" id="KW-0443">Lipid metabolism</keyword>
<keyword evidence="4" id="KW-0521">NADP</keyword>
<evidence type="ECO:0000256" key="6">
    <source>
        <dbReference type="ARBA" id="ARBA00023098"/>
    </source>
</evidence>
<dbReference type="SUPFAM" id="SSF55048">
    <property type="entry name" value="Probable ACP-binding domain of malonyl-CoA ACP transacylase"/>
    <property type="match status" value="1"/>
</dbReference>
<reference evidence="10" key="2">
    <citation type="submission" date="2014-07" db="EMBL/GenBank/DDBJ databases">
        <authorList>
            <person name="Hull J."/>
        </authorList>
    </citation>
    <scope>NUCLEOTIDE SEQUENCE</scope>
</reference>
<evidence type="ECO:0000259" key="9">
    <source>
        <dbReference type="SMART" id="SM00827"/>
    </source>
</evidence>
<dbReference type="Pfam" id="PF00698">
    <property type="entry name" value="Acyl_transf_1"/>
    <property type="match status" value="1"/>
</dbReference>
<dbReference type="SUPFAM" id="SSF52151">
    <property type="entry name" value="FabD/lysophospholipase-like"/>
    <property type="match status" value="1"/>
</dbReference>
<keyword evidence="3" id="KW-0276">Fatty acid metabolism</keyword>
<keyword evidence="7" id="KW-0275">Fatty acid biosynthesis</keyword>
<protein>
    <submittedName>
        <fullName evidence="10">Fatty acid synthase</fullName>
    </submittedName>
</protein>
<feature type="domain" description="Malonyl-CoA:ACP transacylase (MAT)" evidence="9">
    <location>
        <begin position="2"/>
        <end position="195"/>
    </location>
</feature>
<dbReference type="GO" id="GO:0006633">
    <property type="term" value="P:fatty acid biosynthetic process"/>
    <property type="evidence" value="ECO:0007669"/>
    <property type="project" value="UniProtKB-UniPathway"/>
</dbReference>
<evidence type="ECO:0000256" key="1">
    <source>
        <dbReference type="ARBA" id="ARBA00022450"/>
    </source>
</evidence>
<keyword evidence="5" id="KW-0560">Oxidoreductase</keyword>
<accession>A0A0A9YP42</accession>
<proteinExistence type="predicted"/>
<dbReference type="InterPro" id="IPR001227">
    <property type="entry name" value="Ac_transferase_dom_sf"/>
</dbReference>
<keyword evidence="1" id="KW-0596">Phosphopantetheine</keyword>
<feature type="non-terminal residue" evidence="10">
    <location>
        <position position="195"/>
    </location>
</feature>
<evidence type="ECO:0000313" key="10">
    <source>
        <dbReference type="EMBL" id="JAG31290.1"/>
    </source>
</evidence>
<gene>
    <name evidence="10" type="primary">Fasn_0</name>
    <name evidence="10" type="ORF">CM83_105437</name>
</gene>
<evidence type="ECO:0000256" key="3">
    <source>
        <dbReference type="ARBA" id="ARBA00022832"/>
    </source>
</evidence>
<dbReference type="Gene3D" id="3.40.366.10">
    <property type="entry name" value="Malonyl-Coenzyme A Acyl Carrier Protein, domain 2"/>
    <property type="match status" value="1"/>
</dbReference>
<dbReference type="InterPro" id="IPR050091">
    <property type="entry name" value="PKS_NRPS_Biosynth_Enz"/>
</dbReference>
<dbReference type="EMBL" id="GBHO01012314">
    <property type="protein sequence ID" value="JAG31290.1"/>
    <property type="molecule type" value="Transcribed_RNA"/>
</dbReference>
<keyword evidence="8" id="KW-0511">Multifunctional enzyme</keyword>
<sequence>MVFQPFASGIKKCADALKTVGVDLVDIIEHCDESSLNVLNSFICITSIQVAFVDLLTALGVYPDGMVGHSVGELGCAYADGTFTAEQAVLSAHARGKSILDCNLPVGAMAAVSGLSWDEVKSKLPPDVFAACNNAADSVTISGEASALEKCVADFKSQGINVREVNSSGVGFHSKCIAPAGPALRKALMEIVPNP</sequence>
<evidence type="ECO:0000256" key="8">
    <source>
        <dbReference type="ARBA" id="ARBA00023268"/>
    </source>
</evidence>
<dbReference type="InterPro" id="IPR014043">
    <property type="entry name" value="Acyl_transferase_dom"/>
</dbReference>
<dbReference type="UniPathway" id="UPA00094"/>
<evidence type="ECO:0000256" key="4">
    <source>
        <dbReference type="ARBA" id="ARBA00022857"/>
    </source>
</evidence>
<dbReference type="PANTHER" id="PTHR43775">
    <property type="entry name" value="FATTY ACID SYNTHASE"/>
    <property type="match status" value="1"/>
</dbReference>
<evidence type="ECO:0000256" key="5">
    <source>
        <dbReference type="ARBA" id="ARBA00023002"/>
    </source>
</evidence>
<keyword evidence="2" id="KW-0444">Lipid biosynthesis</keyword>
<dbReference type="GO" id="GO:0004312">
    <property type="term" value="F:fatty acid synthase activity"/>
    <property type="evidence" value="ECO:0007669"/>
    <property type="project" value="TreeGrafter"/>
</dbReference>